<dbReference type="OrthoDB" id="4391232at2"/>
<feature type="domain" description="DUF112" evidence="2">
    <location>
        <begin position="14"/>
        <end position="428"/>
    </location>
</feature>
<evidence type="ECO:0000259" key="2">
    <source>
        <dbReference type="Pfam" id="PF01970"/>
    </source>
</evidence>
<dbReference type="GeneID" id="98567181"/>
<proteinExistence type="predicted"/>
<gene>
    <name evidence="3" type="ORF">CBF35_02270</name>
</gene>
<feature type="transmembrane region" description="Helical" evidence="1">
    <location>
        <begin position="350"/>
        <end position="369"/>
    </location>
</feature>
<keyword evidence="1" id="KW-1133">Transmembrane helix</keyword>
<dbReference type="EMBL" id="NGJU01000002">
    <property type="protein sequence ID" value="RST97513.1"/>
    <property type="molecule type" value="Genomic_DNA"/>
</dbReference>
<evidence type="ECO:0000313" key="4">
    <source>
        <dbReference type="Proteomes" id="UP000287239"/>
    </source>
</evidence>
<feature type="transmembrane region" description="Helical" evidence="1">
    <location>
        <begin position="107"/>
        <end position="128"/>
    </location>
</feature>
<feature type="transmembrane region" description="Helical" evidence="1">
    <location>
        <begin position="430"/>
        <end position="448"/>
    </location>
</feature>
<feature type="transmembrane region" description="Helical" evidence="1">
    <location>
        <begin position="157"/>
        <end position="177"/>
    </location>
</feature>
<keyword evidence="4" id="KW-1185">Reference proteome</keyword>
<reference evidence="3 4" key="1">
    <citation type="submission" date="2017-05" db="EMBL/GenBank/DDBJ databases">
        <title>Vagococcus spp. assemblies.</title>
        <authorList>
            <person name="Gulvik C.A."/>
        </authorList>
    </citation>
    <scope>NUCLEOTIDE SEQUENCE [LARGE SCALE GENOMIC DNA]</scope>
    <source>
        <strain evidence="3 4">NCFB 2777</strain>
    </source>
</reference>
<comment type="caution">
    <text evidence="3">The sequence shown here is derived from an EMBL/GenBank/DDBJ whole genome shotgun (WGS) entry which is preliminary data.</text>
</comment>
<feature type="transmembrane region" description="Helical" evidence="1">
    <location>
        <begin position="38"/>
        <end position="61"/>
    </location>
</feature>
<feature type="transmembrane region" description="Helical" evidence="1">
    <location>
        <begin position="134"/>
        <end position="152"/>
    </location>
</feature>
<dbReference type="InterPro" id="IPR002823">
    <property type="entry name" value="DUF112_TM"/>
</dbReference>
<keyword evidence="1" id="KW-0812">Transmembrane</keyword>
<evidence type="ECO:0000256" key="1">
    <source>
        <dbReference type="SAM" id="Phobius"/>
    </source>
</evidence>
<dbReference type="RefSeq" id="WP_126778261.1">
    <property type="nucleotide sequence ID" value="NZ_NGJU01000002.1"/>
</dbReference>
<feature type="transmembrane region" description="Helical" evidence="1">
    <location>
        <begin position="6"/>
        <end position="26"/>
    </location>
</feature>
<feature type="transmembrane region" description="Helical" evidence="1">
    <location>
        <begin position="247"/>
        <end position="271"/>
    </location>
</feature>
<dbReference type="Pfam" id="PF01970">
    <property type="entry name" value="TctA"/>
    <property type="match status" value="1"/>
</dbReference>
<dbReference type="Proteomes" id="UP000287239">
    <property type="component" value="Unassembled WGS sequence"/>
</dbReference>
<sequence>MDLSLLIQMVGGSLAAIVLYIFIGFIPGTDETSVLMPVSLALILGGVNPLVALSFFVSAFVTLGLMNLMPALIVGLPGGVLSTPLVEHALFLKARGETTTAIKKAAIGSLIGVLVALPTSLLIANLIAPYAEQLKAYSAWLFIGGAIFLSLISKSKIISLISIVPLALLFQGLRTIYWEMGAVPVGKNITTSFFLGITVAPLLLSLISLFNQSEREKLVNRAEPLTLLPVIRKESLNPLNVLSKNELFGSIGSTFLASFLFVLSPVGLTILFGELVSKRETDPQKKAEAAIVIMSALAQGTYISGLVICFVALGIPLAPAAIGPGAAFFEAAPIFKIGDTITNQFPKSQLIVAFIIGSLLAITVVYVVAMRFASKITSFVLRKIPHEAILGLFIALVILLGYMDAGLINVFGILLIAFACGTLNRLGVNYGIQFMTLYAAPAIIALFTKIL</sequence>
<protein>
    <submittedName>
        <fullName evidence="3">Tripartite tricarboxylate transporter TctA family protein</fullName>
    </submittedName>
</protein>
<feature type="transmembrane region" description="Helical" evidence="1">
    <location>
        <begin position="67"/>
        <end position="86"/>
    </location>
</feature>
<feature type="transmembrane region" description="Helical" evidence="1">
    <location>
        <begin position="189"/>
        <end position="211"/>
    </location>
</feature>
<organism evidence="3 4">
    <name type="scientific">Vagococcus salmoninarum</name>
    <dbReference type="NCBI Taxonomy" id="2739"/>
    <lineage>
        <taxon>Bacteria</taxon>
        <taxon>Bacillati</taxon>
        <taxon>Bacillota</taxon>
        <taxon>Bacilli</taxon>
        <taxon>Lactobacillales</taxon>
        <taxon>Enterococcaceae</taxon>
        <taxon>Vagococcus</taxon>
    </lineage>
</organism>
<feature type="transmembrane region" description="Helical" evidence="1">
    <location>
        <begin position="390"/>
        <end position="418"/>
    </location>
</feature>
<name>A0A429ZV61_9ENTE</name>
<accession>A0A429ZV61</accession>
<evidence type="ECO:0000313" key="3">
    <source>
        <dbReference type="EMBL" id="RST97513.1"/>
    </source>
</evidence>
<dbReference type="AlphaFoldDB" id="A0A429ZV61"/>
<keyword evidence="1" id="KW-0472">Membrane</keyword>
<feature type="transmembrane region" description="Helical" evidence="1">
    <location>
        <begin position="291"/>
        <end position="313"/>
    </location>
</feature>